<name>A0A1D1VYH8_RAMVA</name>
<feature type="compositionally biased region" description="Polar residues" evidence="1">
    <location>
        <begin position="318"/>
        <end position="328"/>
    </location>
</feature>
<feature type="compositionally biased region" description="Basic and acidic residues" evidence="1">
    <location>
        <begin position="246"/>
        <end position="255"/>
    </location>
</feature>
<feature type="region of interest" description="Disordered" evidence="1">
    <location>
        <begin position="246"/>
        <end position="328"/>
    </location>
</feature>
<protein>
    <submittedName>
        <fullName evidence="2">Uncharacterized protein</fullName>
    </submittedName>
</protein>
<accession>A0A1D1VYH8</accession>
<dbReference type="AlphaFoldDB" id="A0A1D1VYH8"/>
<evidence type="ECO:0000256" key="1">
    <source>
        <dbReference type="SAM" id="MobiDB-lite"/>
    </source>
</evidence>
<evidence type="ECO:0000313" key="2">
    <source>
        <dbReference type="EMBL" id="GAV06467.1"/>
    </source>
</evidence>
<feature type="compositionally biased region" description="Low complexity" evidence="1">
    <location>
        <begin position="257"/>
        <end position="267"/>
    </location>
</feature>
<organism evidence="2 3">
    <name type="scientific">Ramazzottius varieornatus</name>
    <name type="common">Water bear</name>
    <name type="synonym">Tardigrade</name>
    <dbReference type="NCBI Taxonomy" id="947166"/>
    <lineage>
        <taxon>Eukaryota</taxon>
        <taxon>Metazoa</taxon>
        <taxon>Ecdysozoa</taxon>
        <taxon>Tardigrada</taxon>
        <taxon>Eutardigrada</taxon>
        <taxon>Parachela</taxon>
        <taxon>Hypsibioidea</taxon>
        <taxon>Ramazzottiidae</taxon>
        <taxon>Ramazzottius</taxon>
    </lineage>
</organism>
<dbReference type="Proteomes" id="UP000186922">
    <property type="component" value="Unassembled WGS sequence"/>
</dbReference>
<sequence>MDGAEPSLIFPEDVESAILRVGDMPEDTRTDYQNYLDSRVFEMLRLVRPWGINGETMRYLLMDTLAAEEMAKGLPCPALEDVEGILSEQWVIENVRKRHQVYELGVLKVQEAERKFSPRLCTVPINGMINEIRTFIDFGADLDVLQEVAVMKKEMDGKGEQLASRITESYSRYMKQKLPGCKNAEPVFTVSDTRVELKKITIKKFNEEEPVPKKRWTWFGSEDLDSLKKMPESVKVLQEKLFTDELKDEESDRSRKMSMSESVSSMNSRKDTAESRASQQTEDEGGAKGTKRKALGRPQGSAKRVSAVPPPPVKTGTRGRSSKPSTNL</sequence>
<gene>
    <name evidence="2" type="primary">RvY_16451-1</name>
    <name evidence="2" type="synonym">RvY_16451.1</name>
    <name evidence="2" type="ORF">RvY_16451</name>
</gene>
<keyword evidence="3" id="KW-1185">Reference proteome</keyword>
<dbReference type="OrthoDB" id="10577680at2759"/>
<evidence type="ECO:0000313" key="3">
    <source>
        <dbReference type="Proteomes" id="UP000186922"/>
    </source>
</evidence>
<dbReference type="EMBL" id="BDGG01000013">
    <property type="protein sequence ID" value="GAV06467.1"/>
    <property type="molecule type" value="Genomic_DNA"/>
</dbReference>
<proteinExistence type="predicted"/>
<comment type="caution">
    <text evidence="2">The sequence shown here is derived from an EMBL/GenBank/DDBJ whole genome shotgun (WGS) entry which is preliminary data.</text>
</comment>
<reference evidence="2 3" key="1">
    <citation type="journal article" date="2016" name="Nat. Commun.">
        <title>Extremotolerant tardigrade genome and improved radiotolerance of human cultured cells by tardigrade-unique protein.</title>
        <authorList>
            <person name="Hashimoto T."/>
            <person name="Horikawa D.D."/>
            <person name="Saito Y."/>
            <person name="Kuwahara H."/>
            <person name="Kozuka-Hata H."/>
            <person name="Shin-I T."/>
            <person name="Minakuchi Y."/>
            <person name="Ohishi K."/>
            <person name="Motoyama A."/>
            <person name="Aizu T."/>
            <person name="Enomoto A."/>
            <person name="Kondo K."/>
            <person name="Tanaka S."/>
            <person name="Hara Y."/>
            <person name="Koshikawa S."/>
            <person name="Sagara H."/>
            <person name="Miura T."/>
            <person name="Yokobori S."/>
            <person name="Miyagawa K."/>
            <person name="Suzuki Y."/>
            <person name="Kubo T."/>
            <person name="Oyama M."/>
            <person name="Kohara Y."/>
            <person name="Fujiyama A."/>
            <person name="Arakawa K."/>
            <person name="Katayama T."/>
            <person name="Toyoda A."/>
            <person name="Kunieda T."/>
        </authorList>
    </citation>
    <scope>NUCLEOTIDE SEQUENCE [LARGE SCALE GENOMIC DNA]</scope>
    <source>
        <strain evidence="2 3">YOKOZUNA-1</strain>
    </source>
</reference>